<evidence type="ECO:0000313" key="3">
    <source>
        <dbReference type="Proteomes" id="UP000000763"/>
    </source>
</evidence>
<organism evidence="2 3">
    <name type="scientific">Oryza sativa subsp. japonica</name>
    <name type="common">Rice</name>
    <dbReference type="NCBI Taxonomy" id="39947"/>
    <lineage>
        <taxon>Eukaryota</taxon>
        <taxon>Viridiplantae</taxon>
        <taxon>Streptophyta</taxon>
        <taxon>Embryophyta</taxon>
        <taxon>Tracheophyta</taxon>
        <taxon>Spermatophyta</taxon>
        <taxon>Magnoliopsida</taxon>
        <taxon>Liliopsida</taxon>
        <taxon>Poales</taxon>
        <taxon>Poaceae</taxon>
        <taxon>BOP clade</taxon>
        <taxon>Oryzoideae</taxon>
        <taxon>Oryzeae</taxon>
        <taxon>Oryzinae</taxon>
        <taxon>Oryza</taxon>
        <taxon>Oryza sativa</taxon>
    </lineage>
</organism>
<reference evidence="3" key="2">
    <citation type="journal article" date="2008" name="Nucleic Acids Res.">
        <title>The rice annotation project database (RAP-DB): 2008 update.</title>
        <authorList>
            <consortium name="The rice annotation project (RAP)"/>
        </authorList>
    </citation>
    <scope>GENOME REANNOTATION</scope>
    <source>
        <strain evidence="3">cv. Nipponbare</strain>
    </source>
</reference>
<dbReference type="Proteomes" id="UP000000763">
    <property type="component" value="Chromosome 8"/>
</dbReference>
<feature type="region of interest" description="Disordered" evidence="1">
    <location>
        <begin position="1"/>
        <end position="57"/>
    </location>
</feature>
<dbReference type="AlphaFoldDB" id="Q6ZAH1"/>
<evidence type="ECO:0000313" key="2">
    <source>
        <dbReference type="EMBL" id="BAD03353.1"/>
    </source>
</evidence>
<accession>Q6ZAH1</accession>
<gene>
    <name evidence="2" type="primary">P0048E12.29</name>
</gene>
<reference evidence="3" key="1">
    <citation type="journal article" date="2005" name="Nature">
        <title>The map-based sequence of the rice genome.</title>
        <authorList>
            <consortium name="International rice genome sequencing project (IRGSP)"/>
            <person name="Matsumoto T."/>
            <person name="Wu J."/>
            <person name="Kanamori H."/>
            <person name="Katayose Y."/>
            <person name="Fujisawa M."/>
            <person name="Namiki N."/>
            <person name="Mizuno H."/>
            <person name="Yamamoto K."/>
            <person name="Antonio B.A."/>
            <person name="Baba T."/>
            <person name="Sakata K."/>
            <person name="Nagamura Y."/>
            <person name="Aoki H."/>
            <person name="Arikawa K."/>
            <person name="Arita K."/>
            <person name="Bito T."/>
            <person name="Chiden Y."/>
            <person name="Fujitsuka N."/>
            <person name="Fukunaka R."/>
            <person name="Hamada M."/>
            <person name="Harada C."/>
            <person name="Hayashi A."/>
            <person name="Hijishita S."/>
            <person name="Honda M."/>
            <person name="Hosokawa S."/>
            <person name="Ichikawa Y."/>
            <person name="Idonuma A."/>
            <person name="Iijima M."/>
            <person name="Ikeda M."/>
            <person name="Ikeno M."/>
            <person name="Ito K."/>
            <person name="Ito S."/>
            <person name="Ito T."/>
            <person name="Ito Y."/>
            <person name="Ito Y."/>
            <person name="Iwabuchi A."/>
            <person name="Kamiya K."/>
            <person name="Karasawa W."/>
            <person name="Kurita K."/>
            <person name="Katagiri S."/>
            <person name="Kikuta A."/>
            <person name="Kobayashi H."/>
            <person name="Kobayashi N."/>
            <person name="Machita K."/>
            <person name="Maehara T."/>
            <person name="Masukawa M."/>
            <person name="Mizubayashi T."/>
            <person name="Mukai Y."/>
            <person name="Nagasaki H."/>
            <person name="Nagata Y."/>
            <person name="Naito S."/>
            <person name="Nakashima M."/>
            <person name="Nakama Y."/>
            <person name="Nakamichi Y."/>
            <person name="Nakamura M."/>
            <person name="Meguro A."/>
            <person name="Negishi M."/>
            <person name="Ohta I."/>
            <person name="Ohta T."/>
            <person name="Okamoto M."/>
            <person name="Ono N."/>
            <person name="Saji S."/>
            <person name="Sakaguchi M."/>
            <person name="Sakai K."/>
            <person name="Shibata M."/>
            <person name="Shimokawa T."/>
            <person name="Song J."/>
            <person name="Takazaki Y."/>
            <person name="Terasawa K."/>
            <person name="Tsugane M."/>
            <person name="Tsuji K."/>
            <person name="Ueda S."/>
            <person name="Waki K."/>
            <person name="Yamagata H."/>
            <person name="Yamamoto M."/>
            <person name="Yamamoto S."/>
            <person name="Yamane H."/>
            <person name="Yoshiki S."/>
            <person name="Yoshihara R."/>
            <person name="Yukawa K."/>
            <person name="Zhong H."/>
            <person name="Yano M."/>
            <person name="Yuan Q."/>
            <person name="Ouyang S."/>
            <person name="Liu J."/>
            <person name="Jones K.M."/>
            <person name="Gansberger K."/>
            <person name="Moffat K."/>
            <person name="Hill J."/>
            <person name="Bera J."/>
            <person name="Fadrosh D."/>
            <person name="Jin S."/>
            <person name="Johri S."/>
            <person name="Kim M."/>
            <person name="Overton L."/>
            <person name="Reardon M."/>
            <person name="Tsitrin T."/>
            <person name="Vuong H."/>
            <person name="Weaver B."/>
            <person name="Ciecko A."/>
            <person name="Tallon L."/>
            <person name="Jackson J."/>
            <person name="Pai G."/>
            <person name="Aken S.V."/>
            <person name="Utterback T."/>
            <person name="Reidmuller S."/>
            <person name="Feldblyum T."/>
            <person name="Hsiao J."/>
            <person name="Zismann V."/>
            <person name="Iobst S."/>
            <person name="de Vazeille A.R."/>
            <person name="Buell C.R."/>
            <person name="Ying K."/>
            <person name="Li Y."/>
            <person name="Lu T."/>
            <person name="Huang Y."/>
            <person name="Zhao Q."/>
            <person name="Feng Q."/>
            <person name="Zhang L."/>
            <person name="Zhu J."/>
            <person name="Weng Q."/>
            <person name="Mu J."/>
            <person name="Lu Y."/>
            <person name="Fan D."/>
            <person name="Liu Y."/>
            <person name="Guan J."/>
            <person name="Zhang Y."/>
            <person name="Yu S."/>
            <person name="Liu X."/>
            <person name="Zhang Y."/>
            <person name="Hong G."/>
            <person name="Han B."/>
            <person name="Choisne N."/>
            <person name="Demange N."/>
            <person name="Orjeda G."/>
            <person name="Samain S."/>
            <person name="Cattolico L."/>
            <person name="Pelletier E."/>
            <person name="Couloux A."/>
            <person name="Segurens B."/>
            <person name="Wincker P."/>
            <person name="D'Hont A."/>
            <person name="Scarpelli C."/>
            <person name="Weissenbach J."/>
            <person name="Salanoubat M."/>
            <person name="Quetier F."/>
            <person name="Yu Y."/>
            <person name="Kim H.R."/>
            <person name="Rambo T."/>
            <person name="Currie J."/>
            <person name="Collura K."/>
            <person name="Luo M."/>
            <person name="Yang T."/>
            <person name="Ammiraju J.S.S."/>
            <person name="Engler F."/>
            <person name="Soderlund C."/>
            <person name="Wing R.A."/>
            <person name="Palmer L.E."/>
            <person name="de la Bastide M."/>
            <person name="Spiegel L."/>
            <person name="Nascimento L."/>
            <person name="Zutavern T."/>
            <person name="O'Shaughnessy A."/>
            <person name="Dike S."/>
            <person name="Dedhia N."/>
            <person name="Preston R."/>
            <person name="Balija V."/>
            <person name="McCombie W.R."/>
            <person name="Chow T."/>
            <person name="Chen H."/>
            <person name="Chung M."/>
            <person name="Chen C."/>
            <person name="Shaw J."/>
            <person name="Wu H."/>
            <person name="Hsiao K."/>
            <person name="Chao Y."/>
            <person name="Chu M."/>
            <person name="Cheng C."/>
            <person name="Hour A."/>
            <person name="Lee P."/>
            <person name="Lin S."/>
            <person name="Lin Y."/>
            <person name="Liou J."/>
            <person name="Liu S."/>
            <person name="Hsing Y."/>
            <person name="Raghuvanshi S."/>
            <person name="Mohanty A."/>
            <person name="Bharti A.K."/>
            <person name="Gaur A."/>
            <person name="Gupta V."/>
            <person name="Kumar D."/>
            <person name="Ravi V."/>
            <person name="Vij S."/>
            <person name="Kapur A."/>
            <person name="Khurana P."/>
            <person name="Khurana P."/>
            <person name="Khurana J.P."/>
            <person name="Tyagi A.K."/>
            <person name="Gaikwad K."/>
            <person name="Singh A."/>
            <person name="Dalal V."/>
            <person name="Srivastava S."/>
            <person name="Dixit A."/>
            <person name="Pal A.K."/>
            <person name="Ghazi I.A."/>
            <person name="Yadav M."/>
            <person name="Pandit A."/>
            <person name="Bhargava A."/>
            <person name="Sureshbabu K."/>
            <person name="Batra K."/>
            <person name="Sharma T.R."/>
            <person name="Mohapatra T."/>
            <person name="Singh N.K."/>
            <person name="Messing J."/>
            <person name="Nelson A.B."/>
            <person name="Fuks G."/>
            <person name="Kavchok S."/>
            <person name="Keizer G."/>
            <person name="Linton E."/>
            <person name="Llaca V."/>
            <person name="Song R."/>
            <person name="Tanyolac B."/>
            <person name="Young S."/>
            <person name="Ho-Il K."/>
            <person name="Hahn J.H."/>
            <person name="Sangsakoo G."/>
            <person name="Vanavichit A."/>
            <person name="de Mattos Luiz.A.T."/>
            <person name="Zimmer P.D."/>
            <person name="Malone G."/>
            <person name="Dellagostin O."/>
            <person name="de Oliveira A.C."/>
            <person name="Bevan M."/>
            <person name="Bancroft I."/>
            <person name="Minx P."/>
            <person name="Cordum H."/>
            <person name="Wilson R."/>
            <person name="Cheng Z."/>
            <person name="Jin W."/>
            <person name="Jiang J."/>
            <person name="Leong S.A."/>
            <person name="Iwama H."/>
            <person name="Gojobori T."/>
            <person name="Itoh T."/>
            <person name="Niimura Y."/>
            <person name="Fujii Y."/>
            <person name="Habara T."/>
            <person name="Sakai H."/>
            <person name="Sato Y."/>
            <person name="Wilson G."/>
            <person name="Kumar K."/>
            <person name="McCouch S."/>
            <person name="Juretic N."/>
            <person name="Hoen D."/>
            <person name="Wright S."/>
            <person name="Bruskiewich R."/>
            <person name="Bureau T."/>
            <person name="Miyao A."/>
            <person name="Hirochika H."/>
            <person name="Nishikawa T."/>
            <person name="Kadowaki K."/>
            <person name="Sugiura M."/>
            <person name="Burr B."/>
            <person name="Sasaki T."/>
        </authorList>
    </citation>
    <scope>NUCLEOTIDE SEQUENCE [LARGE SCALE GENOMIC DNA]</scope>
    <source>
        <strain evidence="3">cv. Nipponbare</strain>
    </source>
</reference>
<evidence type="ECO:0000256" key="1">
    <source>
        <dbReference type="SAM" id="MobiDB-lite"/>
    </source>
</evidence>
<dbReference type="EMBL" id="AP004661">
    <property type="protein sequence ID" value="BAD03353.1"/>
    <property type="molecule type" value="Genomic_DNA"/>
</dbReference>
<sequence>MGACVLPPLGQSRGVFAPTAEVPQETSSVGSYAQRRDSLSSLPSIPMRRQEGGGGGG</sequence>
<protein>
    <submittedName>
        <fullName evidence="2">Uncharacterized protein</fullName>
    </submittedName>
</protein>
<proteinExistence type="predicted"/>
<name>Q6ZAH1_ORYSJ</name>